<dbReference type="PANTHER" id="PTHR34653:SF1">
    <property type="entry name" value="FLAGELLAR HOOK-BASAL BODY COMPLEX PROTEIN FLIE"/>
    <property type="match status" value="1"/>
</dbReference>
<dbReference type="RefSeq" id="WP_275089605.1">
    <property type="nucleotide sequence ID" value="NZ_CP119078.1"/>
</dbReference>
<dbReference type="HAMAP" id="MF_00724">
    <property type="entry name" value="FliE"/>
    <property type="match status" value="1"/>
</dbReference>
<evidence type="ECO:0000256" key="5">
    <source>
        <dbReference type="HAMAP-Rule" id="MF_00724"/>
    </source>
</evidence>
<evidence type="ECO:0000313" key="6">
    <source>
        <dbReference type="EMBL" id="WED43791.1"/>
    </source>
</evidence>
<evidence type="ECO:0000256" key="2">
    <source>
        <dbReference type="ARBA" id="ARBA00009272"/>
    </source>
</evidence>
<dbReference type="PRINTS" id="PR01006">
    <property type="entry name" value="FLGHOOKFLIE"/>
</dbReference>
<sequence length="105" mass="11278">MSEINTVSLLNQLRAMAAKAEGGSVEFSPADAPAFGDVLQNALGTVNNLQQTSDTLKARFEMGDTNVGIGEVMVAAQKSNLAFEATLRVRNKMVQAYQDIMNMPI</sequence>
<gene>
    <name evidence="5 6" type="primary">fliE</name>
    <name evidence="6" type="ORF">PXX05_03150</name>
</gene>
<keyword evidence="7" id="KW-1185">Reference proteome</keyword>
<evidence type="ECO:0000313" key="7">
    <source>
        <dbReference type="Proteomes" id="UP001222087"/>
    </source>
</evidence>
<protein>
    <recommendedName>
        <fullName evidence="3 5">Flagellar hook-basal body complex protein FliE</fullName>
    </recommendedName>
</protein>
<dbReference type="Proteomes" id="UP001222087">
    <property type="component" value="Chromosome"/>
</dbReference>
<dbReference type="InterPro" id="IPR001624">
    <property type="entry name" value="FliE"/>
</dbReference>
<evidence type="ECO:0000256" key="3">
    <source>
        <dbReference type="ARBA" id="ARBA00018024"/>
    </source>
</evidence>
<evidence type="ECO:0000256" key="4">
    <source>
        <dbReference type="ARBA" id="ARBA00023143"/>
    </source>
</evidence>
<evidence type="ECO:0000256" key="1">
    <source>
        <dbReference type="ARBA" id="ARBA00004117"/>
    </source>
</evidence>
<dbReference type="PANTHER" id="PTHR34653">
    <property type="match status" value="1"/>
</dbReference>
<keyword evidence="6" id="KW-0969">Cilium</keyword>
<comment type="subcellular location">
    <subcellularLocation>
        <location evidence="1 5">Bacterial flagellum basal body</location>
    </subcellularLocation>
</comment>
<dbReference type="Pfam" id="PF02049">
    <property type="entry name" value="FliE"/>
    <property type="match status" value="1"/>
</dbReference>
<dbReference type="NCBIfam" id="TIGR00205">
    <property type="entry name" value="fliE"/>
    <property type="match status" value="1"/>
</dbReference>
<organism evidence="6 7">
    <name type="scientific">Legionella cardiaca</name>
    <dbReference type="NCBI Taxonomy" id="1071983"/>
    <lineage>
        <taxon>Bacteria</taxon>
        <taxon>Pseudomonadati</taxon>
        <taxon>Pseudomonadota</taxon>
        <taxon>Gammaproteobacteria</taxon>
        <taxon>Legionellales</taxon>
        <taxon>Legionellaceae</taxon>
        <taxon>Legionella</taxon>
    </lineage>
</organism>
<keyword evidence="4 5" id="KW-0975">Bacterial flagellum</keyword>
<keyword evidence="6" id="KW-0966">Cell projection</keyword>
<name>A0ABY8AWI2_9GAMM</name>
<reference evidence="6 7" key="1">
    <citation type="submission" date="2023-02" db="EMBL/GenBank/DDBJ databases">
        <title>Genome Sequence of L. cardiaca H63T.</title>
        <authorList>
            <person name="Lopez A.E."/>
            <person name="Cianciotto N.P."/>
        </authorList>
    </citation>
    <scope>NUCLEOTIDE SEQUENCE [LARGE SCALE GENOMIC DNA]</scope>
    <source>
        <strain evidence="6 7">H63</strain>
    </source>
</reference>
<proteinExistence type="inferred from homology"/>
<accession>A0ABY8AWI2</accession>
<keyword evidence="6" id="KW-0282">Flagellum</keyword>
<comment type="similarity">
    <text evidence="2 5">Belongs to the FliE family.</text>
</comment>
<dbReference type="EMBL" id="CP119078">
    <property type="protein sequence ID" value="WED43791.1"/>
    <property type="molecule type" value="Genomic_DNA"/>
</dbReference>